<keyword evidence="3" id="KW-1185">Reference proteome</keyword>
<dbReference type="PANTHER" id="PTHR35970">
    <property type="entry name" value="SODIUM CHANNEL AND CLATHRIN LINKER 1"/>
    <property type="match status" value="1"/>
</dbReference>
<evidence type="ECO:0000313" key="3">
    <source>
        <dbReference type="Proteomes" id="UP001318040"/>
    </source>
</evidence>
<evidence type="ECO:0000256" key="1">
    <source>
        <dbReference type="SAM" id="Coils"/>
    </source>
</evidence>
<keyword evidence="4 5" id="KW-0813">Transport</keyword>
<dbReference type="AlphaFoldDB" id="A0AAJ7T6I8"/>
<proteinExistence type="predicted"/>
<protein>
    <submittedName>
        <fullName evidence="4 5">Sodium channel and clathrin linker 1 isoform X1</fullName>
    </submittedName>
</protein>
<gene>
    <name evidence="4 5" type="primary">SCLT1</name>
</gene>
<name>A0AAJ7T6I8_PETMA</name>
<feature type="coiled-coil region" evidence="1">
    <location>
        <begin position="58"/>
        <end position="99"/>
    </location>
</feature>
<dbReference type="PANTHER" id="PTHR35970:SF1">
    <property type="entry name" value="SODIUM CHANNEL AND CLATHRIN LINKER 1"/>
    <property type="match status" value="1"/>
</dbReference>
<keyword evidence="1" id="KW-0175">Coiled coil</keyword>
<organism evidence="3 5">
    <name type="scientific">Petromyzon marinus</name>
    <name type="common">Sea lamprey</name>
    <dbReference type="NCBI Taxonomy" id="7757"/>
    <lineage>
        <taxon>Eukaryota</taxon>
        <taxon>Metazoa</taxon>
        <taxon>Chordata</taxon>
        <taxon>Craniata</taxon>
        <taxon>Vertebrata</taxon>
        <taxon>Cyclostomata</taxon>
        <taxon>Hyperoartia</taxon>
        <taxon>Petromyzontiformes</taxon>
        <taxon>Petromyzontidae</taxon>
        <taxon>Petromyzon</taxon>
    </lineage>
</organism>
<evidence type="ECO:0000313" key="5">
    <source>
        <dbReference type="RefSeq" id="XP_032811201.1"/>
    </source>
</evidence>
<accession>A0AAJ7T6I8</accession>
<feature type="region of interest" description="Disordered" evidence="2">
    <location>
        <begin position="258"/>
        <end position="279"/>
    </location>
</feature>
<dbReference type="RefSeq" id="XP_032811200.1">
    <property type="nucleotide sequence ID" value="XM_032955309.1"/>
</dbReference>
<feature type="compositionally biased region" description="Polar residues" evidence="2">
    <location>
        <begin position="661"/>
        <end position="674"/>
    </location>
</feature>
<feature type="region of interest" description="Disordered" evidence="2">
    <location>
        <begin position="659"/>
        <end position="680"/>
    </location>
</feature>
<feature type="coiled-coil region" evidence="1">
    <location>
        <begin position="465"/>
        <end position="531"/>
    </location>
</feature>
<keyword evidence="4 5" id="KW-0407">Ion channel</keyword>
<dbReference type="RefSeq" id="XP_032811201.1">
    <property type="nucleotide sequence ID" value="XM_032955310.1"/>
</dbReference>
<evidence type="ECO:0000313" key="4">
    <source>
        <dbReference type="RefSeq" id="XP_032811200.1"/>
    </source>
</evidence>
<dbReference type="GO" id="GO:0045162">
    <property type="term" value="P:clustering of voltage-gated sodium channels"/>
    <property type="evidence" value="ECO:0007669"/>
    <property type="project" value="InterPro"/>
</dbReference>
<evidence type="ECO:0000256" key="2">
    <source>
        <dbReference type="SAM" id="MobiDB-lite"/>
    </source>
</evidence>
<sequence>MSAEAVFLRQQVQRLNAVLNQYQVKYLVPPASTPAGVFGEGDPPAPWLTDKSLLAPLIAEYDRHLEEMEGQLRNYQNLMDEMKLKMKRVVVENERLHAELRKSVETQLDGAATSLGVFTSDLTEEGMAKNLQEQVQLANQEKEQALQMWRMTSEELEQLSELYQEHVGDVQLHLQERQHHKEHLVEVQQFSQQLQVAKQRLETSNQQLAKTLGDQNVELNQLRIQLRQAKMELRTSDAKSEELGRAMQNLREELLKKEEEDTAMRGQEQATERRSQQMRKTVTQLDARLRLAAQDGDSLRRERDALQAQLGEAALRAAQLEEERFQAMRRASEGLQLLDEATLLKDQALLGERQKEEELERLKEAMAQLVQEAAARTRKEVENVKKQCNIQISHLVAELSNLQMECSDKQNLMDRAIREKRAAEDELEKLYREGHGTEGEQRKADALLQRCLVAERARDEMVLSLQATQARLRAAEMQLEEERSRARADVQTLRSQLEAARAECQDAGEQLLAAQRQGDELRRHAEEMRREGQEATRAARKEVWRMQHDSKAQEAALEARLKELQLAGHASVEELHRMLGAQQSLTTRFREEARNATAAAQRKVAKLGAELSRHKQHAQELTALLEAARMDLVESQQLQAESQEKVERLQKRLAQAENRATAATQQLNRYSTQGIPIRDR</sequence>
<dbReference type="Proteomes" id="UP001318040">
    <property type="component" value="Chromosome 16"/>
</dbReference>
<dbReference type="KEGG" id="pmrn:116942891"/>
<dbReference type="GeneID" id="116942891"/>
<dbReference type="InterPro" id="IPR038911">
    <property type="entry name" value="SCLT1"/>
</dbReference>
<keyword evidence="4 5" id="KW-0406">Ion transport</keyword>
<dbReference type="CTD" id="132320"/>
<reference evidence="4 5" key="1">
    <citation type="submission" date="2025-04" db="UniProtKB">
        <authorList>
            <consortium name="RefSeq"/>
        </authorList>
    </citation>
    <scope>IDENTIFICATION</scope>
    <source>
        <tissue evidence="4 5">Sperm</tissue>
    </source>
</reference>
<dbReference type="GO" id="GO:0005814">
    <property type="term" value="C:centriole"/>
    <property type="evidence" value="ECO:0007669"/>
    <property type="project" value="TreeGrafter"/>
</dbReference>
<dbReference type="GO" id="GO:0034220">
    <property type="term" value="P:monoatomic ion transmembrane transport"/>
    <property type="evidence" value="ECO:0007669"/>
    <property type="project" value="UniProtKB-KW"/>
</dbReference>
<feature type="coiled-coil region" evidence="1">
    <location>
        <begin position="128"/>
        <end position="159"/>
    </location>
</feature>
<dbReference type="GO" id="GO:0060271">
    <property type="term" value="P:cilium assembly"/>
    <property type="evidence" value="ECO:0007669"/>
    <property type="project" value="TreeGrafter"/>
</dbReference>